<dbReference type="AlphaFoldDB" id="A0A2P2HZD3"/>
<feature type="transmembrane region" description="Helical" evidence="6">
    <location>
        <begin position="80"/>
        <end position="98"/>
    </location>
</feature>
<feature type="transmembrane region" description="Helical" evidence="6">
    <location>
        <begin position="215"/>
        <end position="236"/>
    </location>
</feature>
<feature type="transmembrane region" description="Helical" evidence="6">
    <location>
        <begin position="142"/>
        <end position="164"/>
    </location>
</feature>
<evidence type="ECO:0000313" key="10">
    <source>
        <dbReference type="EMBL" id="LAC21899.1"/>
    </source>
</evidence>
<evidence type="ECO:0000256" key="7">
    <source>
        <dbReference type="SAM" id="SignalP"/>
    </source>
</evidence>
<evidence type="ECO:0000313" key="9">
    <source>
        <dbReference type="EMBL" id="LAB67134.1"/>
    </source>
</evidence>
<dbReference type="PANTHER" id="PTHR23506:SF26">
    <property type="entry name" value="MFS-TYPE TRANSPORTER SLC18B1"/>
    <property type="match status" value="1"/>
</dbReference>
<reference evidence="9" key="2">
    <citation type="journal article" date="2018" name="Biosci. Biotechnol. Biochem.">
        <title>Polysaccharide hydrolase of the hadal zone amphipods Hirondellea gigas.</title>
        <authorList>
            <person name="Kobayashi H."/>
            <person name="Nagahama T."/>
            <person name="Arai W."/>
            <person name="Sasagawa Y."/>
            <person name="Umeda M."/>
            <person name="Hayashi T."/>
            <person name="Nikaido I."/>
            <person name="Watanabe H."/>
            <person name="Oguri K."/>
            <person name="Kitazato H."/>
            <person name="Fujioka K."/>
            <person name="Kido Y."/>
            <person name="Takami H."/>
        </authorList>
    </citation>
    <scope>NUCLEOTIDE SEQUENCE</scope>
    <source>
        <tissue evidence="9">Whole body</tissue>
    </source>
</reference>
<dbReference type="PROSITE" id="PS50850">
    <property type="entry name" value="MFS"/>
    <property type="match status" value="1"/>
</dbReference>
<accession>A0A2P2HZD3</accession>
<feature type="domain" description="Major facilitator superfamily (MFS) profile" evidence="8">
    <location>
        <begin position="11"/>
        <end position="407"/>
    </location>
</feature>
<keyword evidence="4 6" id="KW-1133">Transmembrane helix</keyword>
<dbReference type="EMBL" id="IACT01002630">
    <property type="protein sequence ID" value="LAC21899.1"/>
    <property type="molecule type" value="mRNA"/>
</dbReference>
<keyword evidence="2" id="KW-0813">Transport</keyword>
<dbReference type="InterPro" id="IPR050930">
    <property type="entry name" value="MFS_Vesicular_Transporter"/>
</dbReference>
<evidence type="ECO:0000256" key="3">
    <source>
        <dbReference type="ARBA" id="ARBA00022692"/>
    </source>
</evidence>
<feature type="transmembrane region" description="Helical" evidence="6">
    <location>
        <begin position="47"/>
        <end position="68"/>
    </location>
</feature>
<dbReference type="Pfam" id="PF07690">
    <property type="entry name" value="MFS_1"/>
    <property type="match status" value="1"/>
</dbReference>
<feature type="transmembrane region" description="Helical" evidence="6">
    <location>
        <begin position="349"/>
        <end position="374"/>
    </location>
</feature>
<name>A0A2P2HZD3_9CRUS</name>
<keyword evidence="7" id="KW-0732">Signal</keyword>
<comment type="subcellular location">
    <subcellularLocation>
        <location evidence="1">Membrane</location>
        <topology evidence="1">Multi-pass membrane protein</topology>
    </subcellularLocation>
</comment>
<evidence type="ECO:0000256" key="1">
    <source>
        <dbReference type="ARBA" id="ARBA00004141"/>
    </source>
</evidence>
<proteinExistence type="evidence at transcript level"/>
<feature type="signal peptide" evidence="7">
    <location>
        <begin position="1"/>
        <end position="23"/>
    </location>
</feature>
<feature type="transmembrane region" description="Helical" evidence="6">
    <location>
        <begin position="170"/>
        <end position="191"/>
    </location>
</feature>
<reference evidence="10" key="1">
    <citation type="submission" date="2017-11" db="EMBL/GenBank/DDBJ databases">
        <title>The sensing device of the deep-sea amphipod.</title>
        <authorList>
            <person name="Kobayashi H."/>
            <person name="Nagahama T."/>
            <person name="Arai W."/>
            <person name="Sasagawa Y."/>
            <person name="Umeda M."/>
            <person name="Hayashi T."/>
            <person name="Nikaido I."/>
            <person name="Watanabe H."/>
            <person name="Oguri K."/>
            <person name="Kitazato H."/>
            <person name="Fujioka K."/>
            <person name="Kido Y."/>
            <person name="Takami H."/>
        </authorList>
    </citation>
    <scope>NUCLEOTIDE SEQUENCE</scope>
    <source>
        <tissue evidence="10">Whole body</tissue>
    </source>
</reference>
<dbReference type="GO" id="GO:0022857">
    <property type="term" value="F:transmembrane transporter activity"/>
    <property type="evidence" value="ECO:0007669"/>
    <property type="project" value="InterPro"/>
</dbReference>
<dbReference type="EMBL" id="IACF01001433">
    <property type="protein sequence ID" value="LAB67134.1"/>
    <property type="molecule type" value="mRNA"/>
</dbReference>
<dbReference type="GO" id="GO:0016020">
    <property type="term" value="C:membrane"/>
    <property type="evidence" value="ECO:0007669"/>
    <property type="project" value="UniProtKB-SubCell"/>
</dbReference>
<evidence type="ECO:0000256" key="2">
    <source>
        <dbReference type="ARBA" id="ARBA00022448"/>
    </source>
</evidence>
<evidence type="ECO:0000256" key="5">
    <source>
        <dbReference type="ARBA" id="ARBA00023136"/>
    </source>
</evidence>
<protein>
    <submittedName>
        <fullName evidence="9">MFS-type transporter SLC18B1-like</fullName>
    </submittedName>
</protein>
<evidence type="ECO:0000259" key="8">
    <source>
        <dbReference type="PROSITE" id="PS50850"/>
    </source>
</evidence>
<dbReference type="InterPro" id="IPR036259">
    <property type="entry name" value="MFS_trans_sf"/>
</dbReference>
<feature type="chain" id="PRO_5033764901" evidence="7">
    <location>
        <begin position="24"/>
        <end position="450"/>
    </location>
</feature>
<feature type="transmembrane region" description="Helical" evidence="6">
    <location>
        <begin position="307"/>
        <end position="328"/>
    </location>
</feature>
<dbReference type="SUPFAM" id="SSF103473">
    <property type="entry name" value="MFS general substrate transporter"/>
    <property type="match status" value="1"/>
</dbReference>
<evidence type="ECO:0000256" key="4">
    <source>
        <dbReference type="ARBA" id="ARBA00022989"/>
    </source>
</evidence>
<dbReference type="InterPro" id="IPR011701">
    <property type="entry name" value="MFS"/>
</dbReference>
<evidence type="ECO:0000256" key="6">
    <source>
        <dbReference type="SAM" id="Phobius"/>
    </source>
</evidence>
<organism evidence="9">
    <name type="scientific">Hirondellea gigas</name>
    <dbReference type="NCBI Taxonomy" id="1518452"/>
    <lineage>
        <taxon>Eukaryota</taxon>
        <taxon>Metazoa</taxon>
        <taxon>Ecdysozoa</taxon>
        <taxon>Arthropoda</taxon>
        <taxon>Crustacea</taxon>
        <taxon>Multicrustacea</taxon>
        <taxon>Malacostraca</taxon>
        <taxon>Eumalacostraca</taxon>
        <taxon>Peracarida</taxon>
        <taxon>Amphipoda</taxon>
        <taxon>Amphilochidea</taxon>
        <taxon>Lysianassida</taxon>
        <taxon>Lysianassidira</taxon>
        <taxon>Lysianassoidea</taxon>
        <taxon>Lysianassidae</taxon>
        <taxon>Hirondellea</taxon>
    </lineage>
</organism>
<dbReference type="InterPro" id="IPR020846">
    <property type="entry name" value="MFS_dom"/>
</dbReference>
<feature type="transmembrane region" description="Helical" evidence="6">
    <location>
        <begin position="380"/>
        <end position="403"/>
    </location>
</feature>
<dbReference type="Gene3D" id="1.20.1250.20">
    <property type="entry name" value="MFS general substrate transporter like domains"/>
    <property type="match status" value="2"/>
</dbReference>
<feature type="transmembrane region" description="Helical" evidence="6">
    <location>
        <begin position="104"/>
        <end position="130"/>
    </location>
</feature>
<keyword evidence="5 6" id="KW-0472">Membrane</keyword>
<keyword evidence="3 6" id="KW-0812">Transmembrane</keyword>
<sequence>MAQYTRRQWMTLVVFSLAQFCNAVCVSLQAPFYPHEAEMKGATATQYSFVFGIFELTVFIVSPFYGQYLEHIGLNFMNNAGIFTVSVSCIIFGFLTRITGTTLFLTFSFLTRIVEALGNAAFITTAFSIIAQEFPLNVGSAFATLETFFGLGLIAGPAVGGALYELGGFTLPFVSMGCVLMAAAATVWCFLPKEGVSQASKTDHSVLTLLREPRILLFAASTFAGSLSIGFLQATLEPHIRPLHLSPFQIGLIFVLNGLSYAVSAPIWGRLCDKWLPERCATIIGALLVVVAFILVGPSPLIPIKNSLALCITALVIHGVGFGAELIASFSGSHKNALAMGLPDNITTYGLASGLWASAFALGAFIGPSMAGIMYDRIGFGWSTTCVAGLHLLLAVVTCFCCCGKRSSPQPLLLSERASLLRPNSHVSSIGDDSTYGSADNSTENINIVL</sequence>
<dbReference type="PANTHER" id="PTHR23506">
    <property type="entry name" value="GH10249P"/>
    <property type="match status" value="1"/>
</dbReference>
<feature type="transmembrane region" description="Helical" evidence="6">
    <location>
        <begin position="280"/>
        <end position="301"/>
    </location>
</feature>
<feature type="transmembrane region" description="Helical" evidence="6">
    <location>
        <begin position="248"/>
        <end position="268"/>
    </location>
</feature>